<organism evidence="1 2">
    <name type="scientific">Fasciola gigantica</name>
    <name type="common">Giant liver fluke</name>
    <dbReference type="NCBI Taxonomy" id="46835"/>
    <lineage>
        <taxon>Eukaryota</taxon>
        <taxon>Metazoa</taxon>
        <taxon>Spiralia</taxon>
        <taxon>Lophotrochozoa</taxon>
        <taxon>Platyhelminthes</taxon>
        <taxon>Trematoda</taxon>
        <taxon>Digenea</taxon>
        <taxon>Plagiorchiida</taxon>
        <taxon>Echinostomata</taxon>
        <taxon>Echinostomatoidea</taxon>
        <taxon>Fasciolidae</taxon>
        <taxon>Fasciola</taxon>
    </lineage>
</organism>
<dbReference type="EMBL" id="SUNJ01005051">
    <property type="protein sequence ID" value="TPP63933.1"/>
    <property type="molecule type" value="Genomic_DNA"/>
</dbReference>
<sequence length="28" mass="3242">MMSWVLCKEVVSVDYLFGCSSRVVRMDT</sequence>
<reference evidence="1 2" key="1">
    <citation type="submission" date="2019-04" db="EMBL/GenBank/DDBJ databases">
        <title>Annotation for the trematode Fasciola gigantica.</title>
        <authorList>
            <person name="Choi Y.-J."/>
        </authorList>
    </citation>
    <scope>NUCLEOTIDE SEQUENCE [LARGE SCALE GENOMIC DNA]</scope>
    <source>
        <strain evidence="1">Uganda_cow_1</strain>
    </source>
</reference>
<accession>A0A504YRV9</accession>
<evidence type="ECO:0000313" key="1">
    <source>
        <dbReference type="EMBL" id="TPP63933.1"/>
    </source>
</evidence>
<comment type="caution">
    <text evidence="1">The sequence shown here is derived from an EMBL/GenBank/DDBJ whole genome shotgun (WGS) entry which is preliminary data.</text>
</comment>
<name>A0A504YRV9_FASGI</name>
<evidence type="ECO:0000313" key="2">
    <source>
        <dbReference type="Proteomes" id="UP000316759"/>
    </source>
</evidence>
<keyword evidence="2" id="KW-1185">Reference proteome</keyword>
<dbReference type="AlphaFoldDB" id="A0A504YRV9"/>
<protein>
    <submittedName>
        <fullName evidence="1">Uncharacterized protein</fullName>
    </submittedName>
</protein>
<proteinExistence type="predicted"/>
<gene>
    <name evidence="1" type="ORF">FGIG_03918</name>
</gene>
<dbReference type="Proteomes" id="UP000316759">
    <property type="component" value="Unassembled WGS sequence"/>
</dbReference>